<keyword evidence="3 6" id="KW-0812">Transmembrane</keyword>
<comment type="caution">
    <text evidence="8">The sequence shown here is derived from an EMBL/GenBank/DDBJ whole genome shotgun (WGS) entry which is preliminary data.</text>
</comment>
<evidence type="ECO:0000256" key="3">
    <source>
        <dbReference type="ARBA" id="ARBA00022692"/>
    </source>
</evidence>
<keyword evidence="2" id="KW-1003">Cell membrane</keyword>
<feature type="transmembrane region" description="Helical" evidence="6">
    <location>
        <begin position="230"/>
        <end position="250"/>
    </location>
</feature>
<keyword evidence="4 6" id="KW-1133">Transmembrane helix</keyword>
<feature type="transmembrane region" description="Helical" evidence="6">
    <location>
        <begin position="298"/>
        <end position="318"/>
    </location>
</feature>
<feature type="transmembrane region" description="Helical" evidence="6">
    <location>
        <begin position="475"/>
        <end position="498"/>
    </location>
</feature>
<evidence type="ECO:0000256" key="2">
    <source>
        <dbReference type="ARBA" id="ARBA00022475"/>
    </source>
</evidence>
<gene>
    <name evidence="8" type="ORF">GALL_408040</name>
</gene>
<dbReference type="InterPro" id="IPR032694">
    <property type="entry name" value="CopC/D"/>
</dbReference>
<feature type="transmembrane region" description="Helical" evidence="6">
    <location>
        <begin position="156"/>
        <end position="179"/>
    </location>
</feature>
<feature type="transmembrane region" description="Helical" evidence="6">
    <location>
        <begin position="519"/>
        <end position="542"/>
    </location>
</feature>
<evidence type="ECO:0000256" key="6">
    <source>
        <dbReference type="SAM" id="Phobius"/>
    </source>
</evidence>
<keyword evidence="5 6" id="KW-0472">Membrane</keyword>
<feature type="transmembrane region" description="Helical" evidence="6">
    <location>
        <begin position="344"/>
        <end position="367"/>
    </location>
</feature>
<feature type="transmembrane region" description="Helical" evidence="6">
    <location>
        <begin position="591"/>
        <end position="619"/>
    </location>
</feature>
<sequence>MTGRPPARLPSRRGSLASAYAYRVRALSTPARVAVLPTVGLLTVVAALTVTGAALPTALLDSGPVVRWGLPIAEVFRELAGAVTLGALVLAAGVLPRAAGAVRGARAPRDVSDGRAFSMSLRIAGYAGTVWALICVVHLVLTYANVAGTPIGSAGFGQQLGLFVTQLGLGEVLLSVTVIAALTGTVALLVTSASGAAWLAALVLAALALQSETGHSAAAGDTHELAISSLFLHLVGAGVWIGALAVLAMLAGRLGADLGPAVARYSVIAGWCFPAVAVSGVVNAAIRVGGWNGLATRYGALILAKVGIFLVLGGLGFLHRRSVIPGLTAATGPLSVRTAAGRTFWRLVAVELAVMGAVMGVAVALAASDPPVPQVAVPNPTPAEIVTGHPLPPPLTGIRWLTEWHWDLLLTFAAVAGLVVYLQWVRRLRARGDAWPLGRTISWVAGMVIFVWTTSGGPGAYGHVLFSAHMVEHMLLVMVIPIFLVLAAPVTLALRALPSRPDGSRGPREWILTIVGSHVARFMSNPLVAAVNFAGSLIVFYYSGLFELALSTYVGHVAMVVHFSLAGYLFANAIIGIDPGPTRPGYPQRILLLFATMGFHAFFGVTLMSSEVLLAPEWFGVLGRTWGLSAIADQQRGGALAWGIGELPTLALAMAVAFAWSRSDERTARNRDRRVDRDGDPELDEYNAMLASMARHDAPPGRDTTD</sequence>
<proteinExistence type="predicted"/>
<dbReference type="EMBL" id="MLJW01001600">
    <property type="protein sequence ID" value="OIQ77502.1"/>
    <property type="molecule type" value="Genomic_DNA"/>
</dbReference>
<feature type="transmembrane region" description="Helical" evidence="6">
    <location>
        <begin position="186"/>
        <end position="210"/>
    </location>
</feature>
<dbReference type="InterPro" id="IPR019108">
    <property type="entry name" value="Caa3_assmbl_CtaG-rel"/>
</dbReference>
<dbReference type="AlphaFoldDB" id="A0A1J5Q1F7"/>
<dbReference type="Pfam" id="PF05425">
    <property type="entry name" value="CopD"/>
    <property type="match status" value="1"/>
</dbReference>
<evidence type="ECO:0000256" key="5">
    <source>
        <dbReference type="ARBA" id="ARBA00023136"/>
    </source>
</evidence>
<organism evidence="8">
    <name type="scientific">mine drainage metagenome</name>
    <dbReference type="NCBI Taxonomy" id="410659"/>
    <lineage>
        <taxon>unclassified sequences</taxon>
        <taxon>metagenomes</taxon>
        <taxon>ecological metagenomes</taxon>
    </lineage>
</organism>
<feature type="transmembrane region" description="Helical" evidence="6">
    <location>
        <begin position="79"/>
        <end position="102"/>
    </location>
</feature>
<dbReference type="Pfam" id="PF09678">
    <property type="entry name" value="Caa3_CtaG"/>
    <property type="match status" value="1"/>
</dbReference>
<feature type="transmembrane region" description="Helical" evidence="6">
    <location>
        <begin position="548"/>
        <end position="570"/>
    </location>
</feature>
<comment type="subcellular location">
    <subcellularLocation>
        <location evidence="1">Cell membrane</location>
        <topology evidence="1">Multi-pass membrane protein</topology>
    </subcellularLocation>
</comment>
<feature type="transmembrane region" description="Helical" evidence="6">
    <location>
        <begin position="33"/>
        <end position="59"/>
    </location>
</feature>
<feature type="transmembrane region" description="Helical" evidence="6">
    <location>
        <begin position="123"/>
        <end position="144"/>
    </location>
</feature>
<dbReference type="GO" id="GO:0005886">
    <property type="term" value="C:plasma membrane"/>
    <property type="evidence" value="ECO:0007669"/>
    <property type="project" value="UniProtKB-SubCell"/>
</dbReference>
<evidence type="ECO:0000256" key="1">
    <source>
        <dbReference type="ARBA" id="ARBA00004651"/>
    </source>
</evidence>
<evidence type="ECO:0000313" key="8">
    <source>
        <dbReference type="EMBL" id="OIQ77502.1"/>
    </source>
</evidence>
<dbReference type="GO" id="GO:0006825">
    <property type="term" value="P:copper ion transport"/>
    <property type="evidence" value="ECO:0007669"/>
    <property type="project" value="InterPro"/>
</dbReference>
<feature type="domain" description="Copper resistance protein D" evidence="7">
    <location>
        <begin position="261"/>
        <end position="365"/>
    </location>
</feature>
<evidence type="ECO:0000256" key="4">
    <source>
        <dbReference type="ARBA" id="ARBA00022989"/>
    </source>
</evidence>
<dbReference type="PANTHER" id="PTHR34820:SF4">
    <property type="entry name" value="INNER MEMBRANE PROTEIN YEBZ"/>
    <property type="match status" value="1"/>
</dbReference>
<dbReference type="PANTHER" id="PTHR34820">
    <property type="entry name" value="INNER MEMBRANE PROTEIN YEBZ"/>
    <property type="match status" value="1"/>
</dbReference>
<evidence type="ECO:0000259" key="7">
    <source>
        <dbReference type="Pfam" id="PF05425"/>
    </source>
</evidence>
<accession>A0A1J5Q1F7</accession>
<feature type="transmembrane region" description="Helical" evidence="6">
    <location>
        <begin position="262"/>
        <end position="286"/>
    </location>
</feature>
<reference evidence="8" key="1">
    <citation type="submission" date="2016-10" db="EMBL/GenBank/DDBJ databases">
        <title>Sequence of Gallionella enrichment culture.</title>
        <authorList>
            <person name="Poehlein A."/>
            <person name="Muehling M."/>
            <person name="Daniel R."/>
        </authorList>
    </citation>
    <scope>NUCLEOTIDE SEQUENCE</scope>
</reference>
<feature type="transmembrane region" description="Helical" evidence="6">
    <location>
        <begin position="404"/>
        <end position="425"/>
    </location>
</feature>
<feature type="transmembrane region" description="Helical" evidence="6">
    <location>
        <begin position="639"/>
        <end position="661"/>
    </location>
</feature>
<feature type="transmembrane region" description="Helical" evidence="6">
    <location>
        <begin position="437"/>
        <end position="455"/>
    </location>
</feature>
<name>A0A1J5Q1F7_9ZZZZ</name>
<protein>
    <submittedName>
        <fullName evidence="8">Cytochrome c oxidase caa3 assembly factor (Caa3_CtaG)</fullName>
    </submittedName>
</protein>
<dbReference type="InterPro" id="IPR008457">
    <property type="entry name" value="Cu-R_CopD_dom"/>
</dbReference>